<comment type="caution">
    <text evidence="1">The sequence shown here is derived from an EMBL/GenBank/DDBJ whole genome shotgun (WGS) entry which is preliminary data.</text>
</comment>
<organism evidence="1">
    <name type="scientific">human gut metagenome</name>
    <dbReference type="NCBI Taxonomy" id="408170"/>
    <lineage>
        <taxon>unclassified sequences</taxon>
        <taxon>metagenomes</taxon>
        <taxon>organismal metagenomes</taxon>
    </lineage>
</organism>
<name>K1TCD0_9ZZZZ</name>
<reference evidence="1" key="1">
    <citation type="journal article" date="2013" name="Environ. Microbiol.">
        <title>Microbiota from the distal guts of lean and obese adolescents exhibit partial functional redundancy besides clear differences in community structure.</title>
        <authorList>
            <person name="Ferrer M."/>
            <person name="Ruiz A."/>
            <person name="Lanza F."/>
            <person name="Haange S.B."/>
            <person name="Oberbach A."/>
            <person name="Till H."/>
            <person name="Bargiela R."/>
            <person name="Campoy C."/>
            <person name="Segura M.T."/>
            <person name="Richter M."/>
            <person name="von Bergen M."/>
            <person name="Seifert J."/>
            <person name="Suarez A."/>
        </authorList>
    </citation>
    <scope>NUCLEOTIDE SEQUENCE</scope>
</reference>
<accession>K1TCD0</accession>
<proteinExistence type="predicted"/>
<gene>
    <name evidence="1" type="ORF">LEA_14615</name>
</gene>
<protein>
    <submittedName>
        <fullName evidence="1">Uncharacterized protein</fullName>
    </submittedName>
</protein>
<evidence type="ECO:0000313" key="1">
    <source>
        <dbReference type="EMBL" id="EKC56886.1"/>
    </source>
</evidence>
<sequence>MPPRVKSTKRGRAFDRAAYKERQYDLLADALRQSLDMKLIYRILQEGVTEK</sequence>
<dbReference type="EMBL" id="AJWY01009952">
    <property type="protein sequence ID" value="EKC56886.1"/>
    <property type="molecule type" value="Genomic_DNA"/>
</dbReference>
<dbReference type="AlphaFoldDB" id="K1TCD0"/>